<evidence type="ECO:0000313" key="10">
    <source>
        <dbReference type="Proteomes" id="UP000887421"/>
    </source>
</evidence>
<evidence type="ECO:0000256" key="5">
    <source>
        <dbReference type="SAM" id="Phobius"/>
    </source>
</evidence>
<keyword evidence="2 4" id="KW-0472">Membrane</keyword>
<feature type="transmembrane region" description="Helical" evidence="5">
    <location>
        <begin position="34"/>
        <end position="54"/>
    </location>
</feature>
<reference evidence="7 9" key="1">
    <citation type="submission" date="2016-10" db="EMBL/GenBank/DDBJ databases">
        <authorList>
            <person name="de Groot N.N."/>
        </authorList>
    </citation>
    <scope>NUCLEOTIDE SEQUENCE [LARGE SCALE GENOMIC DNA]</scope>
    <source>
        <strain evidence="7 9">LMG 25475</strain>
    </source>
</reference>
<dbReference type="PRINTS" id="PR01023">
    <property type="entry name" value="NAFLGMOTY"/>
</dbReference>
<dbReference type="EMBL" id="FNBM01000002">
    <property type="protein sequence ID" value="SDF25839.1"/>
    <property type="molecule type" value="Genomic_DNA"/>
</dbReference>
<dbReference type="PANTHER" id="PTHR30329:SF21">
    <property type="entry name" value="LIPOPROTEIN YIAD-RELATED"/>
    <property type="match status" value="1"/>
</dbReference>
<dbReference type="PANTHER" id="PTHR30329">
    <property type="entry name" value="STATOR ELEMENT OF FLAGELLAR MOTOR COMPLEX"/>
    <property type="match status" value="1"/>
</dbReference>
<dbReference type="InterPro" id="IPR006664">
    <property type="entry name" value="OMP_bac"/>
</dbReference>
<dbReference type="GO" id="GO:0009279">
    <property type="term" value="C:cell outer membrane"/>
    <property type="evidence" value="ECO:0007669"/>
    <property type="project" value="UniProtKB-SubCell"/>
</dbReference>
<dbReference type="STRING" id="640205.SAMN05216381_1173"/>
<sequence length="218" mass="22068">MNKCRALITATAVLAVLSGCTVNPYTGESQAGKSGIYGGVGALAGAAVGAATSSKKDRTKGALIGAAVGGAAGGGYGYYVDTQEAKLRQQLQGTGVQVQRNGNDLTLIMPGNITFASNSADISGSFYPTLNSLVLTFKEFNKNGVNIVGHTDSTGSAQLNQSLSAQRAQSVASYLSANGVAASRISASGVGPSQPIASNANEAGRAQNRRVEINLRPL</sequence>
<dbReference type="InterPro" id="IPR036737">
    <property type="entry name" value="OmpA-like_sf"/>
</dbReference>
<evidence type="ECO:0000259" key="6">
    <source>
        <dbReference type="PROSITE" id="PS51123"/>
    </source>
</evidence>
<dbReference type="InterPro" id="IPR050330">
    <property type="entry name" value="Bact_OuterMem_StrucFunc"/>
</dbReference>
<gene>
    <name evidence="8" type="ORF">D16iCDA_06190</name>
    <name evidence="7" type="ORF">SAMN05216381_1173</name>
</gene>
<keyword evidence="5" id="KW-1133">Transmembrane helix</keyword>
<dbReference type="PROSITE" id="PS51123">
    <property type="entry name" value="OMPA_2"/>
    <property type="match status" value="1"/>
</dbReference>
<evidence type="ECO:0000313" key="7">
    <source>
        <dbReference type="EMBL" id="SDF25839.1"/>
    </source>
</evidence>
<feature type="transmembrane region" description="Helical" evidence="5">
    <location>
        <begin position="61"/>
        <end position="79"/>
    </location>
</feature>
<dbReference type="Pfam" id="PF13488">
    <property type="entry name" value="Gly-zipper_Omp"/>
    <property type="match status" value="1"/>
</dbReference>
<proteinExistence type="predicted"/>
<protein>
    <submittedName>
        <fullName evidence="8">OmpA family protein</fullName>
    </submittedName>
    <submittedName>
        <fullName evidence="7">Outer membrane protein OmpA</fullName>
    </submittedName>
</protein>
<evidence type="ECO:0000256" key="1">
    <source>
        <dbReference type="ARBA" id="ARBA00004442"/>
    </source>
</evidence>
<dbReference type="Pfam" id="PF00691">
    <property type="entry name" value="OmpA"/>
    <property type="match status" value="1"/>
</dbReference>
<dbReference type="Proteomes" id="UP000243378">
    <property type="component" value="Unassembled WGS sequence"/>
</dbReference>
<dbReference type="PROSITE" id="PS01068">
    <property type="entry name" value="OMPA_1"/>
    <property type="match status" value="1"/>
</dbReference>
<reference evidence="8" key="2">
    <citation type="submission" date="2021-05" db="EMBL/GenBank/DDBJ databases">
        <title>Complete genome sequence of Pseudomonas seleniipraecipitans strain D1-6.</title>
        <authorList>
            <person name="Lafi F."/>
            <person name="Eida A."/>
            <person name="Alam I."/>
            <person name="Hert H."/>
            <person name="Saad M."/>
        </authorList>
    </citation>
    <scope>NUCLEOTIDE SEQUENCE</scope>
    <source>
        <strain evidence="8">D1-6</strain>
    </source>
</reference>
<dbReference type="Gene3D" id="3.30.1330.60">
    <property type="entry name" value="OmpA-like domain"/>
    <property type="match status" value="1"/>
</dbReference>
<dbReference type="RefSeq" id="WP_070882273.1">
    <property type="nucleotide sequence ID" value="NZ_CP076114.1"/>
</dbReference>
<evidence type="ECO:0000256" key="3">
    <source>
        <dbReference type="ARBA" id="ARBA00023237"/>
    </source>
</evidence>
<dbReference type="PRINTS" id="PR01021">
    <property type="entry name" value="OMPADOMAIN"/>
</dbReference>
<dbReference type="InterPro" id="IPR006665">
    <property type="entry name" value="OmpA-like"/>
</dbReference>
<dbReference type="PROSITE" id="PS51257">
    <property type="entry name" value="PROKAR_LIPOPROTEIN"/>
    <property type="match status" value="1"/>
</dbReference>
<keyword evidence="3" id="KW-0998">Cell outer membrane</keyword>
<dbReference type="OrthoDB" id="9782229at2"/>
<dbReference type="AlphaFoldDB" id="A0A1G7JN05"/>
<accession>A0A1G7JN05</accession>
<comment type="subcellular location">
    <subcellularLocation>
        <location evidence="1">Cell outer membrane</location>
    </subcellularLocation>
</comment>
<name>A0A1G7JN05_9GAMM</name>
<dbReference type="CDD" id="cd07185">
    <property type="entry name" value="OmpA_C-like"/>
    <property type="match status" value="1"/>
</dbReference>
<dbReference type="SUPFAM" id="SSF103088">
    <property type="entry name" value="OmpA-like"/>
    <property type="match status" value="1"/>
</dbReference>
<keyword evidence="10" id="KW-1185">Reference proteome</keyword>
<dbReference type="InterPro" id="IPR039567">
    <property type="entry name" value="Gly-zipper"/>
</dbReference>
<evidence type="ECO:0000313" key="9">
    <source>
        <dbReference type="Proteomes" id="UP000243378"/>
    </source>
</evidence>
<evidence type="ECO:0000313" key="8">
    <source>
        <dbReference type="EMBL" id="UUD65258.1"/>
    </source>
</evidence>
<dbReference type="EMBL" id="CP076114">
    <property type="protein sequence ID" value="UUD65258.1"/>
    <property type="molecule type" value="Genomic_DNA"/>
</dbReference>
<feature type="domain" description="OmpA-like" evidence="6">
    <location>
        <begin position="102"/>
        <end position="218"/>
    </location>
</feature>
<dbReference type="InterPro" id="IPR006690">
    <property type="entry name" value="OMPA-like_CS"/>
</dbReference>
<dbReference type="Proteomes" id="UP000887421">
    <property type="component" value="Chromosome"/>
</dbReference>
<evidence type="ECO:0000256" key="4">
    <source>
        <dbReference type="PROSITE-ProRule" id="PRU00473"/>
    </source>
</evidence>
<keyword evidence="5" id="KW-0812">Transmembrane</keyword>
<evidence type="ECO:0000256" key="2">
    <source>
        <dbReference type="ARBA" id="ARBA00023136"/>
    </source>
</evidence>
<organism evidence="7 9">
    <name type="scientific">Phytopseudomonas seleniipraecipitans</name>
    <dbReference type="NCBI Taxonomy" id="640205"/>
    <lineage>
        <taxon>Bacteria</taxon>
        <taxon>Pseudomonadati</taxon>
        <taxon>Pseudomonadota</taxon>
        <taxon>Gammaproteobacteria</taxon>
        <taxon>Pseudomonadales</taxon>
        <taxon>Pseudomonadaceae</taxon>
        <taxon>Phytopseudomonas</taxon>
    </lineage>
</organism>